<evidence type="ECO:0000313" key="4">
    <source>
        <dbReference type="Proteomes" id="UP001558652"/>
    </source>
</evidence>
<protein>
    <recommendedName>
        <fullName evidence="2">Cilia- and flagella-associated protein 58 central coiled coil domain-containing protein</fullName>
    </recommendedName>
</protein>
<accession>A0ABD0ZCC0</accession>
<sequence>MASKRRNMLYQNEKQETMEIAINNSLASSQEKKDDLTRLLKIKAIAEKETEEARYQVNQLKRDIKLNETALENKARVIAKHESVIADMKNFIERVENENEELVQALKHEQEEVYLTNCRILEILDTNDEYARQFKIQENELVKLRKDLTQNANIQEVATRKVAASERAKDKVLMELEKARYATHVKAKELSTKEKEMHLSKRTTESLLREKEILNKNILRMAEMVRENLLKYQLESRLKKNLEVERDVFKKELGKIRLVMITLQKEKERSVLYPI</sequence>
<dbReference type="EMBL" id="JBFDAA010000004">
    <property type="protein sequence ID" value="KAL1137729.1"/>
    <property type="molecule type" value="Genomic_DNA"/>
</dbReference>
<keyword evidence="4" id="KW-1185">Reference proteome</keyword>
<evidence type="ECO:0000259" key="2">
    <source>
        <dbReference type="Pfam" id="PF21771"/>
    </source>
</evidence>
<dbReference type="Proteomes" id="UP001558652">
    <property type="component" value="Unassembled WGS sequence"/>
</dbReference>
<dbReference type="InterPro" id="IPR049270">
    <property type="entry name" value="CFAP58_CC"/>
</dbReference>
<feature type="domain" description="Cilia- and flagella-associated protein 58 central coiled coil" evidence="2">
    <location>
        <begin position="194"/>
        <end position="270"/>
    </location>
</feature>
<dbReference type="Pfam" id="PF21771">
    <property type="entry name" value="CFAP58_CC"/>
    <property type="match status" value="1"/>
</dbReference>
<dbReference type="AlphaFoldDB" id="A0ABD0ZCC0"/>
<keyword evidence="1" id="KW-0175">Coiled coil</keyword>
<gene>
    <name evidence="3" type="ORF">AAG570_009425</name>
</gene>
<name>A0ABD0ZCC0_9HEMI</name>
<evidence type="ECO:0000313" key="3">
    <source>
        <dbReference type="EMBL" id="KAL1137729.1"/>
    </source>
</evidence>
<comment type="caution">
    <text evidence="3">The sequence shown here is derived from an EMBL/GenBank/DDBJ whole genome shotgun (WGS) entry which is preliminary data.</text>
</comment>
<evidence type="ECO:0000256" key="1">
    <source>
        <dbReference type="SAM" id="Coils"/>
    </source>
</evidence>
<proteinExistence type="predicted"/>
<organism evidence="3 4">
    <name type="scientific">Ranatra chinensis</name>
    <dbReference type="NCBI Taxonomy" id="642074"/>
    <lineage>
        <taxon>Eukaryota</taxon>
        <taxon>Metazoa</taxon>
        <taxon>Ecdysozoa</taxon>
        <taxon>Arthropoda</taxon>
        <taxon>Hexapoda</taxon>
        <taxon>Insecta</taxon>
        <taxon>Pterygota</taxon>
        <taxon>Neoptera</taxon>
        <taxon>Paraneoptera</taxon>
        <taxon>Hemiptera</taxon>
        <taxon>Heteroptera</taxon>
        <taxon>Panheteroptera</taxon>
        <taxon>Nepomorpha</taxon>
        <taxon>Nepidae</taxon>
        <taxon>Ranatrinae</taxon>
        <taxon>Ranatra</taxon>
    </lineage>
</organism>
<feature type="coiled-coil region" evidence="1">
    <location>
        <begin position="43"/>
        <end position="147"/>
    </location>
</feature>
<reference evidence="3 4" key="1">
    <citation type="submission" date="2024-07" db="EMBL/GenBank/DDBJ databases">
        <title>Chromosome-level genome assembly of the water stick insect Ranatra chinensis (Heteroptera: Nepidae).</title>
        <authorList>
            <person name="Liu X."/>
        </authorList>
    </citation>
    <scope>NUCLEOTIDE SEQUENCE [LARGE SCALE GENOMIC DNA]</scope>
    <source>
        <strain evidence="3">Cailab_2021Rc</strain>
        <tissue evidence="3">Muscle</tissue>
    </source>
</reference>